<proteinExistence type="predicted"/>
<organism evidence="1 2">
    <name type="scientific">Avena sativa</name>
    <name type="common">Oat</name>
    <dbReference type="NCBI Taxonomy" id="4498"/>
    <lineage>
        <taxon>Eukaryota</taxon>
        <taxon>Viridiplantae</taxon>
        <taxon>Streptophyta</taxon>
        <taxon>Embryophyta</taxon>
        <taxon>Tracheophyta</taxon>
        <taxon>Spermatophyta</taxon>
        <taxon>Magnoliopsida</taxon>
        <taxon>Liliopsida</taxon>
        <taxon>Poales</taxon>
        <taxon>Poaceae</taxon>
        <taxon>BOP clade</taxon>
        <taxon>Pooideae</taxon>
        <taxon>Poodae</taxon>
        <taxon>Poeae</taxon>
        <taxon>Poeae Chloroplast Group 1 (Aveneae type)</taxon>
        <taxon>Aveninae</taxon>
        <taxon>Avena</taxon>
    </lineage>
</organism>
<dbReference type="Proteomes" id="UP001732700">
    <property type="component" value="Chromosome 2C"/>
</dbReference>
<accession>A0ACD5UWT5</accession>
<evidence type="ECO:0000313" key="2">
    <source>
        <dbReference type="Proteomes" id="UP001732700"/>
    </source>
</evidence>
<protein>
    <submittedName>
        <fullName evidence="1">Uncharacterized protein</fullName>
    </submittedName>
</protein>
<keyword evidence="2" id="KW-1185">Reference proteome</keyword>
<reference evidence="1" key="2">
    <citation type="submission" date="2025-09" db="UniProtKB">
        <authorList>
            <consortium name="EnsemblPlants"/>
        </authorList>
    </citation>
    <scope>IDENTIFICATION</scope>
</reference>
<name>A0ACD5UWT5_AVESA</name>
<sequence>MRAPGVLLATAFLVLATLPWTALSDGDHRSIMWRGDSFAVEDTAASSSSSGHVLVSPSGNFACGFREVATNAYTLAIWITASADATVAWTANRDAPVNGRGSRFELRNDGSGLQLQDFDRSVVWSTNSSATRADRAELLDNGNLVVSDASGHALWQSFDWPTDTLLPGQPITRYRRLVSASARGLPSSGFYIFYFDSNNILNLMYDGPEISSNYWPDPFNKWWVNLRTAYNSSRYGSLDSAGRFTASDNLQFNASDLGDPAVVMRRLTLDYDGNLRVYSLGGAGTWDVTWEAMSRPCDIHGICGRYGVCTYGLGGAPVCSCAEGFVVADASDWSKGCRREFDVRCGEEVDFSPMPVADFWGFDYNYTEGLTYETCRQICLDDCNCEAFGYKRGGVGMCYPKIALWSGRISDFRQVIYLKVPRRVHKFDPSVLRLGGHACAVREVSANTSASYLRGAMMRGRINFVYFYFFLAGLFVMEAIFIAVGYLFVFRADPAARRIRDEGYSLVLSHFRRFTHDELSSATCEFSDEVARSASGAVYKGVPGDGRSVTVTKLEEVTQADEVFRSDLSVIGRINHMNLVRIWGFCSENSHRLLVSEHVENGSFDKALFLDGEDSAVALGWQSRFGIAVGVAKGLAYLHHECLE</sequence>
<dbReference type="EnsemblPlants" id="AVESA.00010b.r2.2CG0322450.1">
    <property type="protein sequence ID" value="AVESA.00010b.r2.2CG0322450.1.CDS.1"/>
    <property type="gene ID" value="AVESA.00010b.r2.2CG0322450"/>
</dbReference>
<evidence type="ECO:0000313" key="1">
    <source>
        <dbReference type="EnsemblPlants" id="AVESA.00010b.r2.2CG0322450.1.CDS.1"/>
    </source>
</evidence>
<reference evidence="1" key="1">
    <citation type="submission" date="2021-05" db="EMBL/GenBank/DDBJ databases">
        <authorList>
            <person name="Scholz U."/>
            <person name="Mascher M."/>
            <person name="Fiebig A."/>
        </authorList>
    </citation>
    <scope>NUCLEOTIDE SEQUENCE [LARGE SCALE GENOMIC DNA]</scope>
</reference>